<evidence type="ECO:0000313" key="4">
    <source>
        <dbReference type="Proteomes" id="UP000215450"/>
    </source>
</evidence>
<dbReference type="EMBL" id="FXUV01000063">
    <property type="protein sequence ID" value="SMQ13428.1"/>
    <property type="molecule type" value="Genomic_DNA"/>
</dbReference>
<sequence length="96" mass="11093">MLESLILHDENTAHLFYATMEWLALSGGFMLYNRIRKGGASLLATKGGGCWRVACWAQGRAINWCLFCNFLNCGAWRDTLCSFMNGWRLVWRWFCC</sequence>
<feature type="transmembrane region" description="Helical" evidence="1">
    <location>
        <begin position="12"/>
        <end position="32"/>
    </location>
</feature>
<keyword evidence="4" id="KW-1185">Reference proteome</keyword>
<evidence type="ECO:0000256" key="1">
    <source>
        <dbReference type="SAM" id="Phobius"/>
    </source>
</evidence>
<keyword evidence="1" id="KW-0812">Transmembrane</keyword>
<dbReference type="EMBL" id="FXUV02000054">
    <property type="protein sequence ID" value="SNB81307.1"/>
    <property type="molecule type" value="Genomic_DNA"/>
</dbReference>
<accession>A0A238TDP0</accession>
<dbReference type="AlphaFoldDB" id="A0A238TDP0"/>
<evidence type="ECO:0000313" key="2">
    <source>
        <dbReference type="EMBL" id="SMQ13428.1"/>
    </source>
</evidence>
<protein>
    <submittedName>
        <fullName evidence="3">Uncharacterized protein</fullName>
    </submittedName>
</protein>
<keyword evidence="1" id="KW-0472">Membrane</keyword>
<gene>
    <name evidence="3" type="ORF">KEBURONENSIS_00471</name>
    <name evidence="2" type="ORF">KEBURONENSIS_00567</name>
</gene>
<evidence type="ECO:0000313" key="3">
    <source>
        <dbReference type="EMBL" id="SNB81307.1"/>
    </source>
</evidence>
<organism evidence="3 4">
    <name type="scientific">Kingella negevensis</name>
    <dbReference type="NCBI Taxonomy" id="1522312"/>
    <lineage>
        <taxon>Bacteria</taxon>
        <taxon>Pseudomonadati</taxon>
        <taxon>Pseudomonadota</taxon>
        <taxon>Betaproteobacteria</taxon>
        <taxon>Neisseriales</taxon>
        <taxon>Neisseriaceae</taxon>
        <taxon>Kingella</taxon>
    </lineage>
</organism>
<dbReference type="Proteomes" id="UP000215450">
    <property type="component" value="Unassembled WGS sequence"/>
</dbReference>
<reference evidence="2" key="1">
    <citation type="submission" date="2017-05" db="EMBL/GenBank/DDBJ databases">
        <authorList>
            <person name="Song R."/>
            <person name="Chenine A.L."/>
            <person name="Ruprecht R.M."/>
        </authorList>
    </citation>
    <scope>NUCLEOTIDE SEQUENCE</scope>
    <source>
        <strain evidence="2">Kingella_eburonensis</strain>
    </source>
</reference>
<proteinExistence type="predicted"/>
<name>A0A238TDP0_9NEIS</name>
<reference evidence="3 4" key="2">
    <citation type="submission" date="2017-06" db="EMBL/GenBank/DDBJ databases">
        <authorList>
            <person name="Kim H.J."/>
            <person name="Triplett B.A."/>
        </authorList>
    </citation>
    <scope>NUCLEOTIDE SEQUENCE [LARGE SCALE GENOMIC DNA]</scope>
    <source>
        <strain evidence="3">Kingella_eburonensis</strain>
    </source>
</reference>
<keyword evidence="1" id="KW-1133">Transmembrane helix</keyword>